<proteinExistence type="predicted"/>
<gene>
    <name evidence="2" type="ORF">JFL75_16020</name>
</gene>
<evidence type="ECO:0000313" key="3">
    <source>
        <dbReference type="Proteomes" id="UP000595917"/>
    </source>
</evidence>
<accession>A0A7T7XLD5</accession>
<feature type="signal peptide" evidence="1">
    <location>
        <begin position="1"/>
        <end position="28"/>
    </location>
</feature>
<evidence type="ECO:0000313" key="2">
    <source>
        <dbReference type="EMBL" id="QQO08425.1"/>
    </source>
</evidence>
<keyword evidence="3" id="KW-1185">Reference proteome</keyword>
<keyword evidence="1" id="KW-0732">Signal</keyword>
<organism evidence="2 3">
    <name type="scientific">Breznakiella homolactica</name>
    <dbReference type="NCBI Taxonomy" id="2798577"/>
    <lineage>
        <taxon>Bacteria</taxon>
        <taxon>Pseudomonadati</taxon>
        <taxon>Spirochaetota</taxon>
        <taxon>Spirochaetia</taxon>
        <taxon>Spirochaetales</taxon>
        <taxon>Breznakiellaceae</taxon>
        <taxon>Breznakiella</taxon>
    </lineage>
</organism>
<dbReference type="KEGG" id="bhc:JFL75_16020"/>
<dbReference type="Proteomes" id="UP000595917">
    <property type="component" value="Chromosome"/>
</dbReference>
<dbReference type="AlphaFoldDB" id="A0A7T7XLD5"/>
<reference evidence="2" key="1">
    <citation type="submission" date="2021-01" db="EMBL/GenBank/DDBJ databases">
        <title>Description of Breznakiella homolactica.</title>
        <authorList>
            <person name="Song Y."/>
            <person name="Brune A."/>
        </authorList>
    </citation>
    <scope>NUCLEOTIDE SEQUENCE</scope>
    <source>
        <strain evidence="2">RmG30</strain>
    </source>
</reference>
<name>A0A7T7XLD5_9SPIR</name>
<sequence length="433" mass="49063">MNQKRLRFFRGDVILAVLLLFLSAAVSAQDINSGQDYWMDENGEFHQVIRWTRTNALYYDVELERRDQYGSWHPQETQRTDNTFLELILPPGAYRFRVHTYNVLERLVGTSDWTGIRIYEAKVPEADTLQEVEIIIGDSSFSINITGRELAEDAEVYLISRRKDSEPIVPLSMDYSFDGSWITAVFSSDTVSRGTYDLVITNPGGLNQTIEGVQLKFRNAPGVAGDFNLDNMKNRTFGIAGNAGLNLELFGSDSDYKDGMSRFIFGGALNSYSEEYKEYGKFFWLPNSYFVELSFTAKNTYMDRYHQSPNNPYKEADQMAASFDVGFLYKIRLGRAQRFLLNFGVSAGFGINSYDGTEYDSDGEAVGDLSGMSFYFYPAFRTGISFRITPKWALDLGIAAGMNKVLLDTGDLDYGAKPSMVNLTLGFSRWWVN</sequence>
<protein>
    <submittedName>
        <fullName evidence="2">Uncharacterized protein</fullName>
    </submittedName>
</protein>
<dbReference type="RefSeq" id="WP_215625731.1">
    <property type="nucleotide sequence ID" value="NZ_CP067089.2"/>
</dbReference>
<evidence type="ECO:0000256" key="1">
    <source>
        <dbReference type="SAM" id="SignalP"/>
    </source>
</evidence>
<dbReference type="EMBL" id="CP067089">
    <property type="protein sequence ID" value="QQO08425.1"/>
    <property type="molecule type" value="Genomic_DNA"/>
</dbReference>
<feature type="chain" id="PRO_5030742674" evidence="1">
    <location>
        <begin position="29"/>
        <end position="433"/>
    </location>
</feature>